<dbReference type="GeneID" id="25302300"/>
<dbReference type="PANTHER" id="PTHR15822">
    <property type="entry name" value="TRAF AND TNF RECEPTOR-ASSOCIATED PROTEIN"/>
    <property type="match status" value="1"/>
</dbReference>
<evidence type="ECO:0000256" key="1">
    <source>
        <dbReference type="ARBA" id="ARBA00001936"/>
    </source>
</evidence>
<dbReference type="InterPro" id="IPR051547">
    <property type="entry name" value="TDP2-like"/>
</dbReference>
<evidence type="ECO:0000256" key="9">
    <source>
        <dbReference type="ARBA" id="ARBA00023204"/>
    </source>
</evidence>
<dbReference type="GO" id="GO:0070260">
    <property type="term" value="F:5'-tyrosyl-DNA phosphodiesterase activity"/>
    <property type="evidence" value="ECO:0007669"/>
    <property type="project" value="TreeGrafter"/>
</dbReference>
<evidence type="ECO:0000313" key="12">
    <source>
        <dbReference type="EMBL" id="KIW83565.1"/>
    </source>
</evidence>
<dbReference type="AlphaFoldDB" id="A0A0D2GY74"/>
<dbReference type="GO" id="GO:0006302">
    <property type="term" value="P:double-strand break repair"/>
    <property type="evidence" value="ECO:0007669"/>
    <property type="project" value="TreeGrafter"/>
</dbReference>
<protein>
    <submittedName>
        <fullName evidence="12">Unplaced genomic scaffold supercont1.2, whole genome shotgun sequence</fullName>
    </submittedName>
</protein>
<feature type="domain" description="Endonuclease/exonuclease/phosphatase" evidence="11">
    <location>
        <begin position="63"/>
        <end position="318"/>
    </location>
</feature>
<gene>
    <name evidence="12" type="ORF">Z517_02810</name>
</gene>
<evidence type="ECO:0000256" key="10">
    <source>
        <dbReference type="ARBA" id="ARBA00023242"/>
    </source>
</evidence>
<evidence type="ECO:0000256" key="7">
    <source>
        <dbReference type="ARBA" id="ARBA00022801"/>
    </source>
</evidence>
<dbReference type="InterPro" id="IPR036691">
    <property type="entry name" value="Endo/exonu/phosph_ase_sf"/>
</dbReference>
<dbReference type="RefSeq" id="XP_013287373.1">
    <property type="nucleotide sequence ID" value="XM_013431919.1"/>
</dbReference>
<evidence type="ECO:0000256" key="4">
    <source>
        <dbReference type="ARBA" id="ARBA00022722"/>
    </source>
</evidence>
<evidence type="ECO:0000313" key="13">
    <source>
        <dbReference type="Proteomes" id="UP000053029"/>
    </source>
</evidence>
<comment type="cofactor">
    <cofactor evidence="1">
        <name>Mn(2+)</name>
        <dbReference type="ChEBI" id="CHEBI:29035"/>
    </cofactor>
</comment>
<dbReference type="Proteomes" id="UP000053029">
    <property type="component" value="Unassembled WGS sequence"/>
</dbReference>
<comment type="cofactor">
    <cofactor evidence="2">
        <name>Mg(2+)</name>
        <dbReference type="ChEBI" id="CHEBI:18420"/>
    </cofactor>
</comment>
<keyword evidence="13" id="KW-1185">Reference proteome</keyword>
<reference evidence="12 13" key="1">
    <citation type="submission" date="2015-01" db="EMBL/GenBank/DDBJ databases">
        <title>The Genome Sequence of Fonsecaea pedrosoi CBS 271.37.</title>
        <authorList>
            <consortium name="The Broad Institute Genomics Platform"/>
            <person name="Cuomo C."/>
            <person name="de Hoog S."/>
            <person name="Gorbushina A."/>
            <person name="Stielow B."/>
            <person name="Teixiera M."/>
            <person name="Abouelleil A."/>
            <person name="Chapman S.B."/>
            <person name="Priest M."/>
            <person name="Young S.K."/>
            <person name="Wortman J."/>
            <person name="Nusbaum C."/>
            <person name="Birren B."/>
        </authorList>
    </citation>
    <scope>NUCLEOTIDE SEQUENCE [LARGE SCALE GENOMIC DNA]</scope>
    <source>
        <strain evidence="12 13">CBS 271.37</strain>
    </source>
</reference>
<comment type="subcellular location">
    <subcellularLocation>
        <location evidence="3">Nucleus</location>
        <location evidence="3">PML body</location>
    </subcellularLocation>
</comment>
<dbReference type="GO" id="GO:0005737">
    <property type="term" value="C:cytoplasm"/>
    <property type="evidence" value="ECO:0007669"/>
    <property type="project" value="TreeGrafter"/>
</dbReference>
<dbReference type="GO" id="GO:0004518">
    <property type="term" value="F:nuclease activity"/>
    <property type="evidence" value="ECO:0007669"/>
    <property type="project" value="UniProtKB-KW"/>
</dbReference>
<keyword evidence="10" id="KW-0539">Nucleus</keyword>
<name>A0A0D2GY74_9EURO</name>
<dbReference type="OrthoDB" id="9975959at2759"/>
<dbReference type="InterPro" id="IPR005135">
    <property type="entry name" value="Endo/exonuclease/phosphatase"/>
</dbReference>
<evidence type="ECO:0000256" key="6">
    <source>
        <dbReference type="ARBA" id="ARBA00022763"/>
    </source>
</evidence>
<keyword evidence="7" id="KW-0378">Hydrolase</keyword>
<evidence type="ECO:0000256" key="3">
    <source>
        <dbReference type="ARBA" id="ARBA00004322"/>
    </source>
</evidence>
<keyword evidence="6" id="KW-0227">DNA damage</keyword>
<proteinExistence type="predicted"/>
<dbReference type="SUPFAM" id="SSF56219">
    <property type="entry name" value="DNase I-like"/>
    <property type="match status" value="1"/>
</dbReference>
<keyword evidence="8" id="KW-0460">Magnesium</keyword>
<dbReference type="STRING" id="1442368.A0A0D2GY74"/>
<dbReference type="GO" id="GO:0003697">
    <property type="term" value="F:single-stranded DNA binding"/>
    <property type="evidence" value="ECO:0007669"/>
    <property type="project" value="TreeGrafter"/>
</dbReference>
<evidence type="ECO:0000256" key="8">
    <source>
        <dbReference type="ARBA" id="ARBA00022842"/>
    </source>
</evidence>
<dbReference type="Pfam" id="PF03372">
    <property type="entry name" value="Exo_endo_phos"/>
    <property type="match status" value="1"/>
</dbReference>
<dbReference type="VEuPathDB" id="FungiDB:Z517_02810"/>
<dbReference type="Gene3D" id="3.60.10.10">
    <property type="entry name" value="Endonuclease/exonuclease/phosphatase"/>
    <property type="match status" value="1"/>
</dbReference>
<sequence>MDPKFKRIIELIESKKKSSHPWTRQQRFDQSYFSFSPETSSWQQVTPSKTASGVTGLSRFVLLSWNIDFMLPFADERMQAALKHLQSHVEDTPLPSIIMLQEMLETDLALLQTQPWIRANYNITDIDNKYWESGYYGTCTLVPKVLPIASVFRVHYEQTAMERDGLFVDVTFANAQIIRICNTHLESLIADPPKRPHQLATAAKWMHDPEVSGSVLGGDLNAIQDFDKTLHSDNNLQDAYLTLGGKEDTDQGYTWGQMAPTKLRNMFGCSRMDKLFFCGKLRCEKFERIGMGVEAEEENVKKALIDEEGMEAGWVTDHLGVKAEFSVGEVSSSKI</sequence>
<dbReference type="EMBL" id="KN846970">
    <property type="protein sequence ID" value="KIW83565.1"/>
    <property type="molecule type" value="Genomic_DNA"/>
</dbReference>
<dbReference type="GO" id="GO:0046872">
    <property type="term" value="F:metal ion binding"/>
    <property type="evidence" value="ECO:0007669"/>
    <property type="project" value="UniProtKB-KW"/>
</dbReference>
<keyword evidence="4" id="KW-0540">Nuclease</keyword>
<dbReference type="HOGENOM" id="CLU_042307_0_1_1"/>
<dbReference type="PANTHER" id="PTHR15822:SF4">
    <property type="entry name" value="TYROSYL-DNA PHOSPHODIESTERASE 2"/>
    <property type="match status" value="1"/>
</dbReference>
<evidence type="ECO:0000256" key="5">
    <source>
        <dbReference type="ARBA" id="ARBA00022723"/>
    </source>
</evidence>
<keyword evidence="5" id="KW-0479">Metal-binding</keyword>
<accession>A0A0D2GY74</accession>
<organism evidence="12 13">
    <name type="scientific">Fonsecaea pedrosoi CBS 271.37</name>
    <dbReference type="NCBI Taxonomy" id="1442368"/>
    <lineage>
        <taxon>Eukaryota</taxon>
        <taxon>Fungi</taxon>
        <taxon>Dikarya</taxon>
        <taxon>Ascomycota</taxon>
        <taxon>Pezizomycotina</taxon>
        <taxon>Eurotiomycetes</taxon>
        <taxon>Chaetothyriomycetidae</taxon>
        <taxon>Chaetothyriales</taxon>
        <taxon>Herpotrichiellaceae</taxon>
        <taxon>Fonsecaea</taxon>
    </lineage>
</organism>
<dbReference type="CDD" id="cd09080">
    <property type="entry name" value="TDP2"/>
    <property type="match status" value="1"/>
</dbReference>
<keyword evidence="9" id="KW-0234">DNA repair</keyword>
<evidence type="ECO:0000256" key="2">
    <source>
        <dbReference type="ARBA" id="ARBA00001946"/>
    </source>
</evidence>
<evidence type="ECO:0000259" key="11">
    <source>
        <dbReference type="Pfam" id="PF03372"/>
    </source>
</evidence>